<evidence type="ECO:0000313" key="1">
    <source>
        <dbReference type="EMBL" id="KKK66116.1"/>
    </source>
</evidence>
<sequence>MASNHRYHVEWSAPNYRNSIGTNVLAKNKPDAIKAAKRKLGSKVKVQRLHHFDAWRIPVRGSSPRYR</sequence>
<organism evidence="1">
    <name type="scientific">marine sediment metagenome</name>
    <dbReference type="NCBI Taxonomy" id="412755"/>
    <lineage>
        <taxon>unclassified sequences</taxon>
        <taxon>metagenomes</taxon>
        <taxon>ecological metagenomes</taxon>
    </lineage>
</organism>
<gene>
    <name evidence="1" type="ORF">LCGC14_2967310</name>
</gene>
<name>A0A0F9A1Q4_9ZZZZ</name>
<dbReference type="AlphaFoldDB" id="A0A0F9A1Q4"/>
<comment type="caution">
    <text evidence="1">The sequence shown here is derived from an EMBL/GenBank/DDBJ whole genome shotgun (WGS) entry which is preliminary data.</text>
</comment>
<reference evidence="1" key="1">
    <citation type="journal article" date="2015" name="Nature">
        <title>Complex archaea that bridge the gap between prokaryotes and eukaryotes.</title>
        <authorList>
            <person name="Spang A."/>
            <person name="Saw J.H."/>
            <person name="Jorgensen S.L."/>
            <person name="Zaremba-Niedzwiedzka K."/>
            <person name="Martijn J."/>
            <person name="Lind A.E."/>
            <person name="van Eijk R."/>
            <person name="Schleper C."/>
            <person name="Guy L."/>
            <person name="Ettema T.J."/>
        </authorList>
    </citation>
    <scope>NUCLEOTIDE SEQUENCE</scope>
</reference>
<proteinExistence type="predicted"/>
<accession>A0A0F9A1Q4</accession>
<protein>
    <submittedName>
        <fullName evidence="1">Uncharacterized protein</fullName>
    </submittedName>
</protein>
<dbReference type="EMBL" id="LAZR01060233">
    <property type="protein sequence ID" value="KKK66116.1"/>
    <property type="molecule type" value="Genomic_DNA"/>
</dbReference>